<gene>
    <name evidence="2" type="primary">cusF</name>
    <name evidence="2" type="ORF">IMCC3135_18170</name>
</gene>
<protein>
    <submittedName>
        <fullName evidence="2">Cation efflux system protein CusF</fullName>
    </submittedName>
</protein>
<name>A0A2Z2NQU3_9GAMM</name>
<dbReference type="RefSeq" id="WP_205737593.1">
    <property type="nucleotide sequence ID" value="NZ_CP018632.1"/>
</dbReference>
<dbReference type="InterPro" id="IPR042230">
    <property type="entry name" value="CusF_sf"/>
</dbReference>
<dbReference type="Proteomes" id="UP000250079">
    <property type="component" value="Chromosome"/>
</dbReference>
<keyword evidence="1" id="KW-0732">Signal</keyword>
<dbReference type="InterPro" id="IPR021647">
    <property type="entry name" value="CusF_Ec"/>
</dbReference>
<evidence type="ECO:0000313" key="2">
    <source>
        <dbReference type="EMBL" id="ASJ73713.1"/>
    </source>
</evidence>
<dbReference type="EMBL" id="CP018632">
    <property type="protein sequence ID" value="ASJ73713.1"/>
    <property type="molecule type" value="Genomic_DNA"/>
</dbReference>
<keyword evidence="3" id="KW-1185">Reference proteome</keyword>
<dbReference type="Pfam" id="PF11604">
    <property type="entry name" value="CusF_Ec"/>
    <property type="match status" value="1"/>
</dbReference>
<feature type="signal peptide" evidence="1">
    <location>
        <begin position="1"/>
        <end position="24"/>
    </location>
</feature>
<dbReference type="KEGG" id="gai:IMCC3135_18170"/>
<dbReference type="AlphaFoldDB" id="A0A2Z2NQU3"/>
<feature type="chain" id="PRO_5016236131" evidence="1">
    <location>
        <begin position="25"/>
        <end position="101"/>
    </location>
</feature>
<dbReference type="Gene3D" id="2.40.50.320">
    <property type="entry name" value="Copper binding periplasmic protein CusF"/>
    <property type="match status" value="1"/>
</dbReference>
<proteinExistence type="predicted"/>
<reference evidence="2 3" key="1">
    <citation type="submission" date="2016-12" db="EMBL/GenBank/DDBJ databases">
        <authorList>
            <person name="Song W.-J."/>
            <person name="Kurnit D.M."/>
        </authorList>
    </citation>
    <scope>NUCLEOTIDE SEQUENCE [LARGE SCALE GENOMIC DNA]</scope>
    <source>
        <strain evidence="2 3">IMCC3135</strain>
    </source>
</reference>
<evidence type="ECO:0000313" key="3">
    <source>
        <dbReference type="Proteomes" id="UP000250079"/>
    </source>
</evidence>
<organism evidence="2 3">
    <name type="scientific">Granulosicoccus antarcticus IMCC3135</name>
    <dbReference type="NCBI Taxonomy" id="1192854"/>
    <lineage>
        <taxon>Bacteria</taxon>
        <taxon>Pseudomonadati</taxon>
        <taxon>Pseudomonadota</taxon>
        <taxon>Gammaproteobacteria</taxon>
        <taxon>Chromatiales</taxon>
        <taxon>Granulosicoccaceae</taxon>
        <taxon>Granulosicoccus</taxon>
    </lineage>
</organism>
<accession>A0A2Z2NQU3</accession>
<sequence length="101" mass="10997">MKIRTLLLPITLLTAIFTTAAVFAEGDHPMTEGVVKKVNTSTGKITIKHGPIVNLDMPPMSMVFTVQDAAMLEGFAKGDNVKFYVIDKDGKMVIEELESAN</sequence>
<evidence type="ECO:0000256" key="1">
    <source>
        <dbReference type="SAM" id="SignalP"/>
    </source>
</evidence>